<keyword evidence="5" id="KW-1185">Reference proteome</keyword>
<keyword evidence="2" id="KW-0378">Hydrolase</keyword>
<dbReference type="KEGG" id="asag:FGM00_03985"/>
<dbReference type="InterPro" id="IPR006683">
    <property type="entry name" value="Thioestr_dom"/>
</dbReference>
<dbReference type="PANTHER" id="PTHR21660">
    <property type="entry name" value="THIOESTERASE SUPERFAMILY MEMBER-RELATED"/>
    <property type="match status" value="1"/>
</dbReference>
<evidence type="ECO:0000259" key="3">
    <source>
        <dbReference type="Pfam" id="PF03061"/>
    </source>
</evidence>
<dbReference type="NCBIfam" id="TIGR00369">
    <property type="entry name" value="unchar_dom_1"/>
    <property type="match status" value="1"/>
</dbReference>
<accession>A0A5B7SQQ3</accession>
<dbReference type="EMBL" id="CP040710">
    <property type="protein sequence ID" value="QCW99310.1"/>
    <property type="molecule type" value="Genomic_DNA"/>
</dbReference>
<dbReference type="RefSeq" id="WP_138851663.1">
    <property type="nucleotide sequence ID" value="NZ_CP040710.1"/>
</dbReference>
<dbReference type="Gene3D" id="3.10.129.10">
    <property type="entry name" value="Hotdog Thioesterase"/>
    <property type="match status" value="1"/>
</dbReference>
<evidence type="ECO:0000256" key="1">
    <source>
        <dbReference type="ARBA" id="ARBA00008324"/>
    </source>
</evidence>
<dbReference type="Pfam" id="PF03061">
    <property type="entry name" value="4HBT"/>
    <property type="match status" value="1"/>
</dbReference>
<sequence>MNKALALFKSLIGKDSTESISPLMRWLNPTLLKAEEGQLEFSYVIREEMTNPMGILHGGTTAAIIDDAIGAAVYSLGNTHAYTTVNLVIDYFSAAKAGDTIFAKTSIVKRGNKIMNAECEIWNGDCSRMVAKGHSNLIKTAMQLA</sequence>
<dbReference type="AlphaFoldDB" id="A0A5B7SQQ3"/>
<evidence type="ECO:0000313" key="5">
    <source>
        <dbReference type="Proteomes" id="UP000310017"/>
    </source>
</evidence>
<evidence type="ECO:0000313" key="4">
    <source>
        <dbReference type="EMBL" id="QCW99310.1"/>
    </source>
</evidence>
<reference evidence="4 5" key="1">
    <citation type="submission" date="2019-05" db="EMBL/GenBank/DDBJ databases">
        <title>Genome sequencing of F202Z8.</title>
        <authorList>
            <person name="Kwon Y.M."/>
        </authorList>
    </citation>
    <scope>NUCLEOTIDE SEQUENCE [LARGE SCALE GENOMIC DNA]</scope>
    <source>
        <strain evidence="4 5">F202Z8</strain>
    </source>
</reference>
<gene>
    <name evidence="4" type="ORF">FGM00_03985</name>
</gene>
<dbReference type="InterPro" id="IPR029069">
    <property type="entry name" value="HotDog_dom_sf"/>
</dbReference>
<proteinExistence type="inferred from homology"/>
<dbReference type="OrthoDB" id="32575at2"/>
<dbReference type="SUPFAM" id="SSF54637">
    <property type="entry name" value="Thioesterase/thiol ester dehydrase-isomerase"/>
    <property type="match status" value="1"/>
</dbReference>
<dbReference type="CDD" id="cd03443">
    <property type="entry name" value="PaaI_thioesterase"/>
    <property type="match status" value="1"/>
</dbReference>
<organism evidence="4 5">
    <name type="scientific">Aggregatimonas sangjinii</name>
    <dbReference type="NCBI Taxonomy" id="2583587"/>
    <lineage>
        <taxon>Bacteria</taxon>
        <taxon>Pseudomonadati</taxon>
        <taxon>Bacteroidota</taxon>
        <taxon>Flavobacteriia</taxon>
        <taxon>Flavobacteriales</taxon>
        <taxon>Flavobacteriaceae</taxon>
        <taxon>Aggregatimonas</taxon>
    </lineage>
</organism>
<evidence type="ECO:0000256" key="2">
    <source>
        <dbReference type="ARBA" id="ARBA00022801"/>
    </source>
</evidence>
<dbReference type="PANTHER" id="PTHR21660:SF1">
    <property type="entry name" value="ACYL-COENZYME A THIOESTERASE 13"/>
    <property type="match status" value="1"/>
</dbReference>
<dbReference type="GO" id="GO:0047617">
    <property type="term" value="F:fatty acyl-CoA hydrolase activity"/>
    <property type="evidence" value="ECO:0007669"/>
    <property type="project" value="InterPro"/>
</dbReference>
<protein>
    <submittedName>
        <fullName evidence="4">PaaI family thioesterase</fullName>
    </submittedName>
</protein>
<name>A0A5B7SQQ3_9FLAO</name>
<dbReference type="Proteomes" id="UP000310017">
    <property type="component" value="Chromosome"/>
</dbReference>
<comment type="similarity">
    <text evidence="1">Belongs to the thioesterase PaaI family.</text>
</comment>
<dbReference type="InterPro" id="IPR039298">
    <property type="entry name" value="ACOT13"/>
</dbReference>
<feature type="domain" description="Thioesterase" evidence="3">
    <location>
        <begin position="53"/>
        <end position="126"/>
    </location>
</feature>
<dbReference type="InterPro" id="IPR003736">
    <property type="entry name" value="PAAI_dom"/>
</dbReference>